<dbReference type="EMBL" id="JAUHHV010000011">
    <property type="protein sequence ID" value="KAK1408510.1"/>
    <property type="molecule type" value="Genomic_DNA"/>
</dbReference>
<evidence type="ECO:0000313" key="2">
    <source>
        <dbReference type="Proteomes" id="UP001229421"/>
    </source>
</evidence>
<accession>A0AAD8NAP7</accession>
<dbReference type="AlphaFoldDB" id="A0AAD8NAP7"/>
<organism evidence="1 2">
    <name type="scientific">Tagetes erecta</name>
    <name type="common">African marigold</name>
    <dbReference type="NCBI Taxonomy" id="13708"/>
    <lineage>
        <taxon>Eukaryota</taxon>
        <taxon>Viridiplantae</taxon>
        <taxon>Streptophyta</taxon>
        <taxon>Embryophyta</taxon>
        <taxon>Tracheophyta</taxon>
        <taxon>Spermatophyta</taxon>
        <taxon>Magnoliopsida</taxon>
        <taxon>eudicotyledons</taxon>
        <taxon>Gunneridae</taxon>
        <taxon>Pentapetalae</taxon>
        <taxon>asterids</taxon>
        <taxon>campanulids</taxon>
        <taxon>Asterales</taxon>
        <taxon>Asteraceae</taxon>
        <taxon>Asteroideae</taxon>
        <taxon>Heliantheae alliance</taxon>
        <taxon>Tageteae</taxon>
        <taxon>Tagetes</taxon>
    </lineage>
</organism>
<protein>
    <submittedName>
        <fullName evidence="1">Uncharacterized protein</fullName>
    </submittedName>
</protein>
<keyword evidence="2" id="KW-1185">Reference proteome</keyword>
<proteinExistence type="predicted"/>
<comment type="caution">
    <text evidence="1">The sequence shown here is derived from an EMBL/GenBank/DDBJ whole genome shotgun (WGS) entry which is preliminary data.</text>
</comment>
<reference evidence="1" key="1">
    <citation type="journal article" date="2023" name="bioRxiv">
        <title>Improved chromosome-level genome assembly for marigold (Tagetes erecta).</title>
        <authorList>
            <person name="Jiang F."/>
            <person name="Yuan L."/>
            <person name="Wang S."/>
            <person name="Wang H."/>
            <person name="Xu D."/>
            <person name="Wang A."/>
            <person name="Fan W."/>
        </authorList>
    </citation>
    <scope>NUCLEOTIDE SEQUENCE</scope>
    <source>
        <strain evidence="1">WSJ</strain>
        <tissue evidence="1">Leaf</tissue>
    </source>
</reference>
<sequence length="95" mass="10692">MFSLFTIPYLVASIIFSGRLNRLLQSPLTSFLFLQLTMAVDGRRWRWMADAGEWCLVPSVGNNQSIYCLHVLHPLAAASPFSPSKTHTHSHFSSL</sequence>
<dbReference type="Proteomes" id="UP001229421">
    <property type="component" value="Unassembled WGS sequence"/>
</dbReference>
<gene>
    <name evidence="1" type="ORF">QVD17_40345</name>
</gene>
<evidence type="ECO:0000313" key="1">
    <source>
        <dbReference type="EMBL" id="KAK1408510.1"/>
    </source>
</evidence>
<name>A0AAD8NAP7_TARER</name>